<dbReference type="EMBL" id="LSRX01001207">
    <property type="protein sequence ID" value="OLP82302.1"/>
    <property type="molecule type" value="Genomic_DNA"/>
</dbReference>
<proteinExistence type="predicted"/>
<evidence type="ECO:0000313" key="3">
    <source>
        <dbReference type="Proteomes" id="UP000186817"/>
    </source>
</evidence>
<keyword evidence="1" id="KW-0812">Transmembrane</keyword>
<feature type="transmembrane region" description="Helical" evidence="1">
    <location>
        <begin position="69"/>
        <end position="97"/>
    </location>
</feature>
<accession>A0A1Q9CH88</accession>
<sequence length="201" mass="23081">MVYAYWCEHSHPFKDPLNNFLESWCSISVAVICFFAAGMGFAFDSDNDYSRAYLEEGGPVTDATYRDQILLVFQMVSFGGAVFILVVQLLLLMFPGLRKRAPRRFRRSTKEELEESVSQLRGAFEAADVKQLDDIEVTRNLRILHESPATLGTEEDLSTTIRRGRRKGEEAQMNESTQMQLRAKPEVEFNLVIEDEEDRRV</sequence>
<dbReference type="Proteomes" id="UP000186817">
    <property type="component" value="Unassembled WGS sequence"/>
</dbReference>
<name>A0A1Q9CH88_SYMMI</name>
<reference evidence="2 3" key="1">
    <citation type="submission" date="2016-02" db="EMBL/GenBank/DDBJ databases">
        <title>Genome analysis of coral dinoflagellate symbionts highlights evolutionary adaptations to a symbiotic lifestyle.</title>
        <authorList>
            <person name="Aranda M."/>
            <person name="Li Y."/>
            <person name="Liew Y.J."/>
            <person name="Baumgarten S."/>
            <person name="Simakov O."/>
            <person name="Wilson M."/>
            <person name="Piel J."/>
            <person name="Ashoor H."/>
            <person name="Bougouffa S."/>
            <person name="Bajic V.B."/>
            <person name="Ryu T."/>
            <person name="Ravasi T."/>
            <person name="Bayer T."/>
            <person name="Micklem G."/>
            <person name="Kim H."/>
            <person name="Bhak J."/>
            <person name="Lajeunesse T.C."/>
            <person name="Voolstra C.R."/>
        </authorList>
    </citation>
    <scope>NUCLEOTIDE SEQUENCE [LARGE SCALE GENOMIC DNA]</scope>
    <source>
        <strain evidence="2 3">CCMP2467</strain>
    </source>
</reference>
<gene>
    <name evidence="2" type="ORF">AK812_SmicGene37052</name>
</gene>
<organism evidence="2 3">
    <name type="scientific">Symbiodinium microadriaticum</name>
    <name type="common">Dinoflagellate</name>
    <name type="synonym">Zooxanthella microadriatica</name>
    <dbReference type="NCBI Taxonomy" id="2951"/>
    <lineage>
        <taxon>Eukaryota</taxon>
        <taxon>Sar</taxon>
        <taxon>Alveolata</taxon>
        <taxon>Dinophyceae</taxon>
        <taxon>Suessiales</taxon>
        <taxon>Symbiodiniaceae</taxon>
        <taxon>Symbiodinium</taxon>
    </lineage>
</organism>
<protein>
    <submittedName>
        <fullName evidence="2">Uncharacterized protein</fullName>
    </submittedName>
</protein>
<keyword evidence="1" id="KW-0472">Membrane</keyword>
<feature type="transmembrane region" description="Helical" evidence="1">
    <location>
        <begin position="21"/>
        <end position="43"/>
    </location>
</feature>
<keyword evidence="1" id="KW-1133">Transmembrane helix</keyword>
<comment type="caution">
    <text evidence="2">The sequence shown here is derived from an EMBL/GenBank/DDBJ whole genome shotgun (WGS) entry which is preliminary data.</text>
</comment>
<evidence type="ECO:0000313" key="2">
    <source>
        <dbReference type="EMBL" id="OLP82302.1"/>
    </source>
</evidence>
<evidence type="ECO:0000256" key="1">
    <source>
        <dbReference type="SAM" id="Phobius"/>
    </source>
</evidence>
<keyword evidence="3" id="KW-1185">Reference proteome</keyword>
<dbReference type="AlphaFoldDB" id="A0A1Q9CH88"/>